<evidence type="ECO:0000256" key="3">
    <source>
        <dbReference type="ARBA" id="ARBA00022692"/>
    </source>
</evidence>
<feature type="transmembrane region" description="Helical" evidence="7">
    <location>
        <begin position="238"/>
        <end position="262"/>
    </location>
</feature>
<dbReference type="STRING" id="157072.A0A024TZT4"/>
<name>A0A024TZT4_9STRA</name>
<dbReference type="OrthoDB" id="78345at2759"/>
<feature type="region of interest" description="Disordered" evidence="6">
    <location>
        <begin position="529"/>
        <end position="566"/>
    </location>
</feature>
<proteinExistence type="predicted"/>
<dbReference type="VEuPathDB" id="FungiDB:H310_08148"/>
<comment type="subcellular location">
    <subcellularLocation>
        <location evidence="1">Cell membrane</location>
        <topology evidence="1">Multi-pass membrane protein</topology>
    </subcellularLocation>
</comment>
<organism evidence="8">
    <name type="scientific">Aphanomyces invadans</name>
    <dbReference type="NCBI Taxonomy" id="157072"/>
    <lineage>
        <taxon>Eukaryota</taxon>
        <taxon>Sar</taxon>
        <taxon>Stramenopiles</taxon>
        <taxon>Oomycota</taxon>
        <taxon>Saprolegniomycetes</taxon>
        <taxon>Saprolegniales</taxon>
        <taxon>Verrucalvaceae</taxon>
        <taxon>Aphanomyces</taxon>
    </lineage>
</organism>
<keyword evidence="2" id="KW-1003">Cell membrane</keyword>
<keyword evidence="3 7" id="KW-0812">Transmembrane</keyword>
<keyword evidence="5 7" id="KW-0472">Membrane</keyword>
<evidence type="ECO:0000256" key="5">
    <source>
        <dbReference type="ARBA" id="ARBA00023136"/>
    </source>
</evidence>
<feature type="transmembrane region" description="Helical" evidence="7">
    <location>
        <begin position="332"/>
        <end position="353"/>
    </location>
</feature>
<dbReference type="AlphaFoldDB" id="A0A024TZT4"/>
<feature type="transmembrane region" description="Helical" evidence="7">
    <location>
        <begin position="359"/>
        <end position="376"/>
    </location>
</feature>
<feature type="transmembrane region" description="Helical" evidence="7">
    <location>
        <begin position="424"/>
        <end position="443"/>
    </location>
</feature>
<feature type="transmembrane region" description="Helical" evidence="7">
    <location>
        <begin position="87"/>
        <end position="109"/>
    </location>
</feature>
<dbReference type="Gene3D" id="1.20.1740.10">
    <property type="entry name" value="Amino acid/polyamine transporter I"/>
    <property type="match status" value="1"/>
</dbReference>
<reference evidence="8" key="1">
    <citation type="submission" date="2013-12" db="EMBL/GenBank/DDBJ databases">
        <title>The Genome Sequence of Aphanomyces invadans NJM9701.</title>
        <authorList>
            <consortium name="The Broad Institute Genomics Platform"/>
            <person name="Russ C."/>
            <person name="Tyler B."/>
            <person name="van West P."/>
            <person name="Dieguez-Uribeondo J."/>
            <person name="Young S.K."/>
            <person name="Zeng Q."/>
            <person name="Gargeya S."/>
            <person name="Fitzgerald M."/>
            <person name="Abouelleil A."/>
            <person name="Alvarado L."/>
            <person name="Chapman S.B."/>
            <person name="Gainer-Dewar J."/>
            <person name="Goldberg J."/>
            <person name="Griggs A."/>
            <person name="Gujja S."/>
            <person name="Hansen M."/>
            <person name="Howarth C."/>
            <person name="Imamovic A."/>
            <person name="Ireland A."/>
            <person name="Larimer J."/>
            <person name="McCowan C."/>
            <person name="Murphy C."/>
            <person name="Pearson M."/>
            <person name="Poon T.W."/>
            <person name="Priest M."/>
            <person name="Roberts A."/>
            <person name="Saif S."/>
            <person name="Shea T."/>
            <person name="Sykes S."/>
            <person name="Wortman J."/>
            <person name="Nusbaum C."/>
            <person name="Birren B."/>
        </authorList>
    </citation>
    <scope>NUCLEOTIDE SEQUENCE [LARGE SCALE GENOMIC DNA]</scope>
    <source>
        <strain evidence="8">NJM9701</strain>
    </source>
</reference>
<evidence type="ECO:0008006" key="9">
    <source>
        <dbReference type="Google" id="ProtNLM"/>
    </source>
</evidence>
<feature type="compositionally biased region" description="Pro residues" evidence="6">
    <location>
        <begin position="557"/>
        <end position="566"/>
    </location>
</feature>
<accession>A0A024TZT4</accession>
<evidence type="ECO:0000256" key="1">
    <source>
        <dbReference type="ARBA" id="ARBA00004651"/>
    </source>
</evidence>
<gene>
    <name evidence="8" type="ORF">H310_08148</name>
</gene>
<dbReference type="RefSeq" id="XP_008872025.1">
    <property type="nucleotide sequence ID" value="XM_008873803.1"/>
</dbReference>
<feature type="transmembrane region" description="Helical" evidence="7">
    <location>
        <begin position="19"/>
        <end position="37"/>
    </location>
</feature>
<sequence length="566" mass="61223">MATYDVEVSSAKQYKASRFDIWALGITIVIGGQYFSWNVGLAAGVWSMFVSIAVTATSYICLALCLAETVSGLPFAGGAYGLSRCSLGFFGGYMVGCCEALQYILYTASSVLVLGDMVLELVDLAPDDVLWYVRPLTWVTIYAVVHGLQRRSQRRFWICNMLLALVSVGIVLVYVIVSLPHASYDLYGGGEEHSFKGGMRAFMEHLPLSAWFFVGIESLNTVANMVDEPKRIIPAGQTACVFTLVASAVSVYLVAVCMPPGIDSLQADLIVIRGGFVAAFGAGPYVATVLSLPATFATIYGFIFLYSNVLASMAASKLLPLQFAHQHPAHKTFPTAALGGSSVGLGLCFVGHYCPNIRLYNICMVFGFSANIAQVWNYMFVRTKFKHLSWSFRSPLGMFGAVVAMAVSALQLVALLVFQPMDGSTAFVVGGVFVVLTLAYVGYIRDTQTLSSDEHRVLFFAHISKSNILKQSMAKRRQSSSGSLNAILRHGHVAERRDSATRGPSIVVLKKSDSFLPFLMNMARDSGHSRKKIAPFTPGGPVVVPPPTAPTQDDLVPPEPSPTKQS</sequence>
<evidence type="ECO:0000256" key="4">
    <source>
        <dbReference type="ARBA" id="ARBA00022989"/>
    </source>
</evidence>
<evidence type="ECO:0000313" key="8">
    <source>
        <dbReference type="EMBL" id="ETV99469.1"/>
    </source>
</evidence>
<feature type="transmembrane region" description="Helical" evidence="7">
    <location>
        <begin position="396"/>
        <end position="418"/>
    </location>
</feature>
<protein>
    <recommendedName>
        <fullName evidence="9">Amino acid permease/ SLC12A domain-containing protein</fullName>
    </recommendedName>
</protein>
<feature type="transmembrane region" description="Helical" evidence="7">
    <location>
        <begin position="157"/>
        <end position="177"/>
    </location>
</feature>
<keyword evidence="4 7" id="KW-1133">Transmembrane helix</keyword>
<dbReference type="GO" id="GO:0005886">
    <property type="term" value="C:plasma membrane"/>
    <property type="evidence" value="ECO:0007669"/>
    <property type="project" value="UniProtKB-SubCell"/>
</dbReference>
<dbReference type="InterPro" id="IPR002293">
    <property type="entry name" value="AA/rel_permease1"/>
</dbReference>
<dbReference type="GeneID" id="20085198"/>
<feature type="transmembrane region" description="Helical" evidence="7">
    <location>
        <begin position="129"/>
        <end position="145"/>
    </location>
</feature>
<evidence type="ECO:0000256" key="6">
    <source>
        <dbReference type="SAM" id="MobiDB-lite"/>
    </source>
</evidence>
<dbReference type="GO" id="GO:0022857">
    <property type="term" value="F:transmembrane transporter activity"/>
    <property type="evidence" value="ECO:0007669"/>
    <property type="project" value="InterPro"/>
</dbReference>
<dbReference type="PANTHER" id="PTHR42770:SF7">
    <property type="entry name" value="MEMBRANE PROTEIN"/>
    <property type="match status" value="1"/>
</dbReference>
<evidence type="ECO:0000256" key="2">
    <source>
        <dbReference type="ARBA" id="ARBA00022475"/>
    </source>
</evidence>
<feature type="transmembrane region" description="Helical" evidence="7">
    <location>
        <begin position="282"/>
        <end position="311"/>
    </location>
</feature>
<dbReference type="PANTHER" id="PTHR42770">
    <property type="entry name" value="AMINO ACID TRANSPORTER-RELATED"/>
    <property type="match status" value="1"/>
</dbReference>
<dbReference type="EMBL" id="KI913967">
    <property type="protein sequence ID" value="ETV99469.1"/>
    <property type="molecule type" value="Genomic_DNA"/>
</dbReference>
<dbReference type="Pfam" id="PF13520">
    <property type="entry name" value="AA_permease_2"/>
    <property type="match status" value="1"/>
</dbReference>
<feature type="transmembrane region" description="Helical" evidence="7">
    <location>
        <begin position="208"/>
        <end position="226"/>
    </location>
</feature>
<dbReference type="InterPro" id="IPR050367">
    <property type="entry name" value="APC_superfamily"/>
</dbReference>
<evidence type="ECO:0000256" key="7">
    <source>
        <dbReference type="SAM" id="Phobius"/>
    </source>
</evidence>
<feature type="transmembrane region" description="Helical" evidence="7">
    <location>
        <begin position="43"/>
        <end position="66"/>
    </location>
</feature>